<dbReference type="UniPathway" id="UPA00074">
    <property type="reaction ID" value="UER00126"/>
</dbReference>
<comment type="similarity">
    <text evidence="4 6">Belongs to the GART family.</text>
</comment>
<reference evidence="9" key="1">
    <citation type="submission" date="2018-05" db="EMBL/GenBank/DDBJ databases">
        <authorList>
            <person name="Lu D."/>
        </authorList>
    </citation>
    <scope>NUCLEOTIDE SEQUENCE [LARGE SCALE GENOMIC DNA]</scope>
    <source>
        <strain evidence="9">F01</strain>
    </source>
</reference>
<dbReference type="HAMAP" id="MF_01930">
    <property type="entry name" value="PurN"/>
    <property type="match status" value="1"/>
</dbReference>
<dbReference type="Gene3D" id="3.40.50.170">
    <property type="entry name" value="Formyl transferase, N-terminal domain"/>
    <property type="match status" value="1"/>
</dbReference>
<dbReference type="EC" id="2.1.2.2" evidence="6"/>
<comment type="function">
    <text evidence="6">Catalyzes the transfer of a formyl group from 10-formyltetrahydrofolate to 5-phospho-ribosyl-glycinamide (GAR), producing 5-phospho-ribosyl-N-formylglycinamide (FGAR) and tetrahydrofolate.</text>
</comment>
<dbReference type="Proteomes" id="UP000253987">
    <property type="component" value="Unassembled WGS sequence"/>
</dbReference>
<proteinExistence type="inferred from homology"/>
<dbReference type="PROSITE" id="PS00373">
    <property type="entry name" value="GART"/>
    <property type="match status" value="1"/>
</dbReference>
<dbReference type="PANTHER" id="PTHR43369:SF2">
    <property type="entry name" value="PHOSPHORIBOSYLGLYCINAMIDE FORMYLTRANSFERASE"/>
    <property type="match status" value="1"/>
</dbReference>
<comment type="pathway">
    <text evidence="1 6">Purine metabolism; IMP biosynthesis via de novo pathway; N(2)-formyl-N(1)-(5-phospho-D-ribosyl)glycinamide from N(1)-(5-phospho-D-ribosyl)glycinamide (10-formyl THF route): step 1/1.</text>
</comment>
<dbReference type="GO" id="GO:0005829">
    <property type="term" value="C:cytosol"/>
    <property type="evidence" value="ECO:0007669"/>
    <property type="project" value="TreeGrafter"/>
</dbReference>
<dbReference type="NCBIfam" id="TIGR00639">
    <property type="entry name" value="PurN"/>
    <property type="match status" value="1"/>
</dbReference>
<dbReference type="EMBL" id="QFWX01000003">
    <property type="protein sequence ID" value="PXX91526.1"/>
    <property type="molecule type" value="Genomic_DNA"/>
</dbReference>
<reference evidence="8 9" key="2">
    <citation type="submission" date="2018-06" db="EMBL/GenBank/DDBJ databases">
        <title>Marinobactersediminissp. nov, a moderately halophilic bacterium isolated from marine solar saltern.</title>
        <authorList>
            <person name="Zhang Y."/>
        </authorList>
    </citation>
    <scope>NUCLEOTIDE SEQUENCE [LARGE SCALE GENOMIC DNA]</scope>
    <source>
        <strain evidence="8 9">F01</strain>
    </source>
</reference>
<feature type="domain" description="Formyl transferase N-terminal" evidence="7">
    <location>
        <begin position="10"/>
        <end position="188"/>
    </location>
</feature>
<evidence type="ECO:0000313" key="8">
    <source>
        <dbReference type="EMBL" id="PXX91526.1"/>
    </source>
</evidence>
<dbReference type="InterPro" id="IPR002376">
    <property type="entry name" value="Formyl_transf_N"/>
</dbReference>
<feature type="binding site" evidence="6">
    <location>
        <position position="72"/>
    </location>
    <ligand>
        <name>(6R)-10-formyltetrahydrofolate</name>
        <dbReference type="ChEBI" id="CHEBI:195366"/>
    </ligand>
</feature>
<feature type="binding site" evidence="6">
    <location>
        <begin position="19"/>
        <end position="21"/>
    </location>
    <ligand>
        <name>N(1)-(5-phospho-beta-D-ribosyl)glycinamide</name>
        <dbReference type="ChEBI" id="CHEBI:143788"/>
    </ligand>
</feature>
<dbReference type="OrthoDB" id="9806170at2"/>
<organism evidence="8 9">
    <name type="scientific">Marinobacter vulgaris</name>
    <dbReference type="NCBI Taxonomy" id="1928331"/>
    <lineage>
        <taxon>Bacteria</taxon>
        <taxon>Pseudomonadati</taxon>
        <taxon>Pseudomonadota</taxon>
        <taxon>Gammaproteobacteria</taxon>
        <taxon>Pseudomonadales</taxon>
        <taxon>Marinobacteraceae</taxon>
        <taxon>Marinobacter</taxon>
    </lineage>
</organism>
<protein>
    <recommendedName>
        <fullName evidence="6">Phosphoribosylglycinamide formyltransferase</fullName>
        <ecNumber evidence="6">2.1.2.2</ecNumber>
    </recommendedName>
    <alternativeName>
        <fullName evidence="6">5'-phosphoribosylglycinamide transformylase</fullName>
    </alternativeName>
    <alternativeName>
        <fullName evidence="6">GAR transformylase</fullName>
        <shortName evidence="6">GART</shortName>
    </alternativeName>
</protein>
<evidence type="ECO:0000256" key="5">
    <source>
        <dbReference type="ARBA" id="ARBA00047664"/>
    </source>
</evidence>
<evidence type="ECO:0000259" key="7">
    <source>
        <dbReference type="Pfam" id="PF00551"/>
    </source>
</evidence>
<comment type="catalytic activity">
    <reaction evidence="5 6">
        <text>N(1)-(5-phospho-beta-D-ribosyl)glycinamide + (6R)-10-formyltetrahydrofolate = N(2)-formyl-N(1)-(5-phospho-beta-D-ribosyl)glycinamide + (6S)-5,6,7,8-tetrahydrofolate + H(+)</text>
        <dbReference type="Rhea" id="RHEA:15053"/>
        <dbReference type="ChEBI" id="CHEBI:15378"/>
        <dbReference type="ChEBI" id="CHEBI:57453"/>
        <dbReference type="ChEBI" id="CHEBI:143788"/>
        <dbReference type="ChEBI" id="CHEBI:147286"/>
        <dbReference type="ChEBI" id="CHEBI:195366"/>
        <dbReference type="EC" id="2.1.2.2"/>
    </reaction>
</comment>
<feature type="site" description="Raises pKa of active site His" evidence="6">
    <location>
        <position position="152"/>
    </location>
</feature>
<accession>A0A2V3ZP77</accession>
<dbReference type="InterPro" id="IPR004607">
    <property type="entry name" value="GART"/>
</dbReference>
<keyword evidence="3 6" id="KW-0658">Purine biosynthesis</keyword>
<dbReference type="SUPFAM" id="SSF53328">
    <property type="entry name" value="Formyltransferase"/>
    <property type="match status" value="1"/>
</dbReference>
<dbReference type="InterPro" id="IPR036477">
    <property type="entry name" value="Formyl_transf_N_sf"/>
</dbReference>
<evidence type="ECO:0000256" key="2">
    <source>
        <dbReference type="ARBA" id="ARBA00022679"/>
    </source>
</evidence>
<evidence type="ECO:0000313" key="9">
    <source>
        <dbReference type="Proteomes" id="UP000253987"/>
    </source>
</evidence>
<gene>
    <name evidence="6" type="primary">purN</name>
    <name evidence="8" type="ORF">DIT71_06435</name>
</gene>
<evidence type="ECO:0000256" key="4">
    <source>
        <dbReference type="ARBA" id="ARBA00038440"/>
    </source>
</evidence>
<dbReference type="CDD" id="cd08645">
    <property type="entry name" value="FMT_core_GART"/>
    <property type="match status" value="1"/>
</dbReference>
<dbReference type="RefSeq" id="WP_114612410.1">
    <property type="nucleotide sequence ID" value="NZ_QFWX01000003.1"/>
</dbReference>
<evidence type="ECO:0000256" key="3">
    <source>
        <dbReference type="ARBA" id="ARBA00022755"/>
    </source>
</evidence>
<feature type="binding site" evidence="6">
    <location>
        <begin position="97"/>
        <end position="100"/>
    </location>
    <ligand>
        <name>(6R)-10-formyltetrahydrofolate</name>
        <dbReference type="ChEBI" id="CHEBI:195366"/>
    </ligand>
</feature>
<comment type="caution">
    <text evidence="8">The sequence shown here is derived from an EMBL/GenBank/DDBJ whole genome shotgun (WGS) entry which is preliminary data.</text>
</comment>
<name>A0A2V3ZP77_9GAMM</name>
<evidence type="ECO:0000256" key="1">
    <source>
        <dbReference type="ARBA" id="ARBA00005054"/>
    </source>
</evidence>
<dbReference type="PANTHER" id="PTHR43369">
    <property type="entry name" value="PHOSPHORIBOSYLGLYCINAMIDE FORMYLTRANSFERASE"/>
    <property type="match status" value="1"/>
</dbReference>
<evidence type="ECO:0000256" key="6">
    <source>
        <dbReference type="HAMAP-Rule" id="MF_01930"/>
    </source>
</evidence>
<sequence length="227" mass="24835">MKADPVTAPRILVLASGSGTNLQALIDASRERDFPGKIVAVGCNRPKAFALERAAQANIDTFTVDHTRYGSREEFDGALMAEIRRRNPDLIVLAGFMRILTRDFVQALRGTLLNVHPSLLPKYTGLNTHQRALEAGDKVHGVSIHFVTEELDGGPVIAQAEVTVAPDDTPETLAEKVQQREHVLYPIVVRWFCEGRIQLGSDYVVFDGQPLNGPMVLPDDGPEASAE</sequence>
<dbReference type="GO" id="GO:0004644">
    <property type="term" value="F:phosphoribosylglycinamide formyltransferase activity"/>
    <property type="evidence" value="ECO:0007669"/>
    <property type="project" value="UniProtKB-UniRule"/>
</dbReference>
<keyword evidence="2 6" id="KW-0808">Transferase</keyword>
<keyword evidence="9" id="KW-1185">Reference proteome</keyword>
<dbReference type="AlphaFoldDB" id="A0A2V3ZP77"/>
<dbReference type="GO" id="GO:0006189">
    <property type="term" value="P:'de novo' IMP biosynthetic process"/>
    <property type="evidence" value="ECO:0007669"/>
    <property type="project" value="UniProtKB-UniRule"/>
</dbReference>
<feature type="binding site" evidence="6">
    <location>
        <position position="114"/>
    </location>
    <ligand>
        <name>(6R)-10-formyltetrahydrofolate</name>
        <dbReference type="ChEBI" id="CHEBI:195366"/>
    </ligand>
</feature>
<dbReference type="Pfam" id="PF00551">
    <property type="entry name" value="Formyl_trans_N"/>
    <property type="match status" value="1"/>
</dbReference>
<dbReference type="InterPro" id="IPR001555">
    <property type="entry name" value="GART_AS"/>
</dbReference>
<feature type="active site" description="Proton donor" evidence="6">
    <location>
        <position position="116"/>
    </location>
</feature>